<dbReference type="EC" id="3.4.21.89" evidence="3 7"/>
<accession>A0A7X2TQ15</accession>
<name>A0A7X2TQ15_9SPIO</name>
<dbReference type="EMBL" id="VUNN01000005">
    <property type="protein sequence ID" value="MSU06004.1"/>
    <property type="molecule type" value="Genomic_DNA"/>
</dbReference>
<organism evidence="9 10">
    <name type="scientific">Bullifex porci</name>
    <dbReference type="NCBI Taxonomy" id="2606638"/>
    <lineage>
        <taxon>Bacteria</taxon>
        <taxon>Pseudomonadati</taxon>
        <taxon>Spirochaetota</taxon>
        <taxon>Spirochaetia</taxon>
        <taxon>Spirochaetales</taxon>
        <taxon>Spirochaetaceae</taxon>
        <taxon>Bullifex</taxon>
    </lineage>
</organism>
<dbReference type="PROSITE" id="PS00760">
    <property type="entry name" value="SPASE_I_2"/>
    <property type="match status" value="1"/>
</dbReference>
<keyword evidence="7" id="KW-0812">Transmembrane</keyword>
<comment type="similarity">
    <text evidence="2 7">Belongs to the peptidase S26 family.</text>
</comment>
<evidence type="ECO:0000256" key="7">
    <source>
        <dbReference type="RuleBase" id="RU362042"/>
    </source>
</evidence>
<evidence type="ECO:0000256" key="5">
    <source>
        <dbReference type="ARBA" id="ARBA00022801"/>
    </source>
</evidence>
<dbReference type="CDD" id="cd06530">
    <property type="entry name" value="S26_SPase_I"/>
    <property type="match status" value="2"/>
</dbReference>
<keyword evidence="10" id="KW-1185">Reference proteome</keyword>
<dbReference type="Pfam" id="PF10502">
    <property type="entry name" value="Peptidase_S26"/>
    <property type="match status" value="1"/>
</dbReference>
<comment type="catalytic activity">
    <reaction evidence="1 7">
        <text>Cleavage of hydrophobic, N-terminal signal or leader sequences from secreted and periplasmic proteins.</text>
        <dbReference type="EC" id="3.4.21.89"/>
    </reaction>
</comment>
<proteinExistence type="inferred from homology"/>
<evidence type="ECO:0000313" key="10">
    <source>
        <dbReference type="Proteomes" id="UP000460549"/>
    </source>
</evidence>
<reference evidence="9 10" key="1">
    <citation type="submission" date="2019-08" db="EMBL/GenBank/DDBJ databases">
        <title>In-depth cultivation of the pig gut microbiome towards novel bacterial diversity and tailored functional studies.</title>
        <authorList>
            <person name="Wylensek D."/>
            <person name="Hitch T.C.A."/>
            <person name="Clavel T."/>
        </authorList>
    </citation>
    <scope>NUCLEOTIDE SEQUENCE [LARGE SCALE GENOMIC DNA]</scope>
    <source>
        <strain evidence="9 10">NM-380-WT-3C1</strain>
    </source>
</reference>
<dbReference type="InterPro" id="IPR019757">
    <property type="entry name" value="Pept_S26A_signal_pept_1_Lys-AS"/>
</dbReference>
<comment type="caution">
    <text evidence="9">The sequence shown here is derived from an EMBL/GenBank/DDBJ whole genome shotgun (WGS) entry which is preliminary data.</text>
</comment>
<dbReference type="GO" id="GO:0006465">
    <property type="term" value="P:signal peptide processing"/>
    <property type="evidence" value="ECO:0007669"/>
    <property type="project" value="InterPro"/>
</dbReference>
<dbReference type="InterPro" id="IPR019533">
    <property type="entry name" value="Peptidase_S26"/>
</dbReference>
<keyword evidence="7" id="KW-0472">Membrane</keyword>
<dbReference type="PRINTS" id="PR00727">
    <property type="entry name" value="LEADERPTASE"/>
</dbReference>
<evidence type="ECO:0000256" key="6">
    <source>
        <dbReference type="PIRSR" id="PIRSR600223-1"/>
    </source>
</evidence>
<comment type="subcellular location">
    <subcellularLocation>
        <location evidence="7">Membrane</location>
        <topology evidence="7">Single-pass type II membrane protein</topology>
    </subcellularLocation>
</comment>
<dbReference type="Proteomes" id="UP000460549">
    <property type="component" value="Unassembled WGS sequence"/>
</dbReference>
<dbReference type="PANTHER" id="PTHR43390">
    <property type="entry name" value="SIGNAL PEPTIDASE I"/>
    <property type="match status" value="1"/>
</dbReference>
<evidence type="ECO:0000256" key="3">
    <source>
        <dbReference type="ARBA" id="ARBA00013208"/>
    </source>
</evidence>
<feature type="transmembrane region" description="Helical" evidence="7">
    <location>
        <begin position="37"/>
        <end position="59"/>
    </location>
</feature>
<dbReference type="AlphaFoldDB" id="A0A7X2TQ15"/>
<evidence type="ECO:0000313" key="9">
    <source>
        <dbReference type="EMBL" id="MSU06004.1"/>
    </source>
</evidence>
<evidence type="ECO:0000259" key="8">
    <source>
        <dbReference type="Pfam" id="PF10502"/>
    </source>
</evidence>
<dbReference type="InterPro" id="IPR036286">
    <property type="entry name" value="LexA/Signal_pep-like_sf"/>
</dbReference>
<feature type="active site" evidence="6">
    <location>
        <position position="68"/>
    </location>
</feature>
<feature type="active site" evidence="6">
    <location>
        <position position="156"/>
    </location>
</feature>
<dbReference type="NCBIfam" id="TIGR02227">
    <property type="entry name" value="sigpep_I_bact"/>
    <property type="match status" value="1"/>
</dbReference>
<gene>
    <name evidence="9" type="primary">lepB</name>
    <name evidence="9" type="ORF">FYJ80_04325</name>
</gene>
<evidence type="ECO:0000256" key="2">
    <source>
        <dbReference type="ARBA" id="ARBA00009370"/>
    </source>
</evidence>
<dbReference type="GO" id="GO:0004252">
    <property type="term" value="F:serine-type endopeptidase activity"/>
    <property type="evidence" value="ECO:0007669"/>
    <property type="project" value="InterPro"/>
</dbReference>
<evidence type="ECO:0000256" key="1">
    <source>
        <dbReference type="ARBA" id="ARBA00000677"/>
    </source>
</evidence>
<feature type="domain" description="Peptidase S26" evidence="8">
    <location>
        <begin position="38"/>
        <end position="319"/>
    </location>
</feature>
<protein>
    <recommendedName>
        <fullName evidence="4 7">Signal peptidase I</fullName>
        <ecNumber evidence="3 7">3.4.21.89</ecNumber>
    </recommendedName>
</protein>
<dbReference type="SUPFAM" id="SSF51306">
    <property type="entry name" value="LexA/Signal peptidase"/>
    <property type="match status" value="1"/>
</dbReference>
<dbReference type="PANTHER" id="PTHR43390:SF1">
    <property type="entry name" value="CHLOROPLAST PROCESSING PEPTIDASE"/>
    <property type="match status" value="1"/>
</dbReference>
<keyword evidence="7" id="KW-0645">Protease</keyword>
<sequence length="328" mass="37547">MDKLYSFLENKTVNYLTHKKALKAYEKSKKKTILTEIWSWLDALIFAVVVVIILNQFLFQLFLIPSPSMVSTLNIGDRVIVSKVSYGIEAYPTGPKLFSDSRRVQRDDIITFYNPEYDSKGPFFDILSQIIYYSTLSLVNIDRNEDGSIAERLYVKRAVGFGGDNVKFKDGNVLIKPAGYNNYITEESYREANELSNGPHRSVDSTLYDGMHAWGRLYALQENSINVVPQHLKNSYESVKDQYMFDRYEFENNRTLMNTLINPTDMNARSEHGHYRAGIYVPENYVLPLGDNRDNSSDGRYFGPVKESTINGKVVGRFWPLGSVGIVK</sequence>
<dbReference type="GO" id="GO:0009003">
    <property type="term" value="F:signal peptidase activity"/>
    <property type="evidence" value="ECO:0007669"/>
    <property type="project" value="UniProtKB-EC"/>
</dbReference>
<dbReference type="Gene3D" id="2.10.109.10">
    <property type="entry name" value="Umud Fragment, subunit A"/>
    <property type="match status" value="1"/>
</dbReference>
<dbReference type="GO" id="GO:0016020">
    <property type="term" value="C:membrane"/>
    <property type="evidence" value="ECO:0007669"/>
    <property type="project" value="UniProtKB-SubCell"/>
</dbReference>
<evidence type="ECO:0000256" key="4">
    <source>
        <dbReference type="ARBA" id="ARBA00019232"/>
    </source>
</evidence>
<dbReference type="InterPro" id="IPR000223">
    <property type="entry name" value="Pept_S26A_signal_pept_1"/>
</dbReference>
<keyword evidence="5 7" id="KW-0378">Hydrolase</keyword>
<keyword evidence="7" id="KW-1133">Transmembrane helix</keyword>